<organism evidence="3 4">
    <name type="scientific">Solidesulfovibrio carbinolicus</name>
    <dbReference type="NCBI Taxonomy" id="296842"/>
    <lineage>
        <taxon>Bacteria</taxon>
        <taxon>Pseudomonadati</taxon>
        <taxon>Thermodesulfobacteriota</taxon>
        <taxon>Desulfovibrionia</taxon>
        <taxon>Desulfovibrionales</taxon>
        <taxon>Desulfovibrionaceae</taxon>
        <taxon>Solidesulfovibrio</taxon>
    </lineage>
</organism>
<dbReference type="KEGG" id="dcb:C3Y92_08630"/>
<dbReference type="CDD" id="cd00093">
    <property type="entry name" value="HTH_XRE"/>
    <property type="match status" value="1"/>
</dbReference>
<evidence type="ECO:0000313" key="3">
    <source>
        <dbReference type="EMBL" id="QAZ69477.1"/>
    </source>
</evidence>
<dbReference type="SMART" id="SM00530">
    <property type="entry name" value="HTH_XRE"/>
    <property type="match status" value="1"/>
</dbReference>
<dbReference type="SUPFAM" id="SSF47413">
    <property type="entry name" value="lambda repressor-like DNA-binding domains"/>
    <property type="match status" value="1"/>
</dbReference>
<dbReference type="AlphaFoldDB" id="A0A4P6HQ88"/>
<dbReference type="NCBIfam" id="TIGR02607">
    <property type="entry name" value="antidote_HigA"/>
    <property type="match status" value="1"/>
</dbReference>
<keyword evidence="1" id="KW-0238">DNA-binding</keyword>
<protein>
    <submittedName>
        <fullName evidence="3">Addiction module antidote protein, HigA family</fullName>
    </submittedName>
</protein>
<name>A0A4P6HQ88_9BACT</name>
<dbReference type="PROSITE" id="PS50943">
    <property type="entry name" value="HTH_CROC1"/>
    <property type="match status" value="1"/>
</dbReference>
<dbReference type="OrthoDB" id="9798100at2"/>
<evidence type="ECO:0000256" key="1">
    <source>
        <dbReference type="ARBA" id="ARBA00023125"/>
    </source>
</evidence>
<feature type="domain" description="HTH cro/C1-type" evidence="2">
    <location>
        <begin position="17"/>
        <end position="68"/>
    </location>
</feature>
<keyword evidence="4" id="KW-1185">Reference proteome</keyword>
<dbReference type="EMBL" id="CP026538">
    <property type="protein sequence ID" value="QAZ69477.1"/>
    <property type="molecule type" value="Genomic_DNA"/>
</dbReference>
<evidence type="ECO:0000259" key="2">
    <source>
        <dbReference type="PROSITE" id="PS50943"/>
    </source>
</evidence>
<dbReference type="InterPro" id="IPR013430">
    <property type="entry name" value="Toxin_antidote_HigA"/>
</dbReference>
<sequence>MFKALAEAREMPHGLTARNFMGLTVTQLAAVLGVSRKTLSNIVNERAGVTPDMSLRLSRAFGTTPALWLNLQQAHDLWVAEHEPTGWEQVMPVPMPATPSDDTQASA</sequence>
<gene>
    <name evidence="3" type="primary">higA</name>
    <name evidence="3" type="ORF">C3Y92_08630</name>
</gene>
<dbReference type="GO" id="GO:0003677">
    <property type="term" value="F:DNA binding"/>
    <property type="evidence" value="ECO:0007669"/>
    <property type="project" value="UniProtKB-KW"/>
</dbReference>
<proteinExistence type="predicted"/>
<dbReference type="Gene3D" id="1.10.260.40">
    <property type="entry name" value="lambda repressor-like DNA-binding domains"/>
    <property type="match status" value="1"/>
</dbReference>
<evidence type="ECO:0000313" key="4">
    <source>
        <dbReference type="Proteomes" id="UP000293296"/>
    </source>
</evidence>
<dbReference type="Pfam" id="PF01381">
    <property type="entry name" value="HTH_3"/>
    <property type="match status" value="1"/>
</dbReference>
<dbReference type="InterPro" id="IPR001387">
    <property type="entry name" value="Cro/C1-type_HTH"/>
</dbReference>
<dbReference type="InterPro" id="IPR010982">
    <property type="entry name" value="Lambda_DNA-bd_dom_sf"/>
</dbReference>
<reference evidence="3 4" key="1">
    <citation type="submission" date="2018-02" db="EMBL/GenBank/DDBJ databases">
        <title>Genome sequence of Desulfovibrio carbinolicus DSM 3852.</title>
        <authorList>
            <person name="Wilbanks E."/>
            <person name="Skennerton C.T."/>
            <person name="Orphan V.J."/>
        </authorList>
    </citation>
    <scope>NUCLEOTIDE SEQUENCE [LARGE SCALE GENOMIC DNA]</scope>
    <source>
        <strain evidence="3 4">DSM 3852</strain>
    </source>
</reference>
<dbReference type="PANTHER" id="PTHR36924">
    <property type="entry name" value="ANTITOXIN HIGA-1"/>
    <property type="match status" value="1"/>
</dbReference>
<dbReference type="PANTHER" id="PTHR36924:SF1">
    <property type="entry name" value="ANTITOXIN HIGA-1"/>
    <property type="match status" value="1"/>
</dbReference>
<accession>A0A4P6HQ88</accession>
<dbReference type="Proteomes" id="UP000293296">
    <property type="component" value="Chromosome"/>
</dbReference>